<organism evidence="2 3">
    <name type="scientific">Geosmithia morbida</name>
    <dbReference type="NCBI Taxonomy" id="1094350"/>
    <lineage>
        <taxon>Eukaryota</taxon>
        <taxon>Fungi</taxon>
        <taxon>Dikarya</taxon>
        <taxon>Ascomycota</taxon>
        <taxon>Pezizomycotina</taxon>
        <taxon>Sordariomycetes</taxon>
        <taxon>Hypocreomycetidae</taxon>
        <taxon>Hypocreales</taxon>
        <taxon>Bionectriaceae</taxon>
        <taxon>Geosmithia</taxon>
    </lineage>
</organism>
<dbReference type="Pfam" id="PF00117">
    <property type="entry name" value="GATase"/>
    <property type="match status" value="1"/>
</dbReference>
<accession>A0A9P4YZA3</accession>
<dbReference type="InterPro" id="IPR044992">
    <property type="entry name" value="ChyE-like"/>
</dbReference>
<gene>
    <name evidence="2" type="ORF">GMORB2_1072</name>
</gene>
<dbReference type="OrthoDB" id="92161at2759"/>
<reference evidence="2" key="1">
    <citation type="submission" date="2020-03" db="EMBL/GenBank/DDBJ databases">
        <title>Site-based positive gene gene selection in Geosmithia morbida across the United States reveals a broad range of putative effectors and factors for local host and environmental adapation.</title>
        <authorList>
            <person name="Onufrak A."/>
            <person name="Murdoch R.W."/>
            <person name="Gazis R."/>
            <person name="Huff M."/>
            <person name="Staton M."/>
            <person name="Klingeman W."/>
            <person name="Hadziabdic D."/>
        </authorList>
    </citation>
    <scope>NUCLEOTIDE SEQUENCE</scope>
    <source>
        <strain evidence="2">1262</strain>
    </source>
</reference>
<dbReference type="GO" id="GO:0005829">
    <property type="term" value="C:cytosol"/>
    <property type="evidence" value="ECO:0007669"/>
    <property type="project" value="TreeGrafter"/>
</dbReference>
<keyword evidence="2" id="KW-0315">Glutamine amidotransferase</keyword>
<proteinExistence type="predicted"/>
<dbReference type="SUPFAM" id="SSF52317">
    <property type="entry name" value="Class I glutamine amidotransferase-like"/>
    <property type="match status" value="1"/>
</dbReference>
<dbReference type="EMBL" id="JAANYQ010000002">
    <property type="protein sequence ID" value="KAF4125826.1"/>
    <property type="molecule type" value="Genomic_DNA"/>
</dbReference>
<evidence type="ECO:0000313" key="2">
    <source>
        <dbReference type="EMBL" id="KAF4125826.1"/>
    </source>
</evidence>
<feature type="non-terminal residue" evidence="2">
    <location>
        <position position="1"/>
    </location>
</feature>
<dbReference type="AlphaFoldDB" id="A0A9P4YZA3"/>
<sequence>MSPFRFAVLECDTPLPAVLEKEGDYGTIFEAFIRRGLESYIANGGEKKVDLEVIKSNMVDMGELPELDKIDALILTGSRHNAFDDNEWIVRLVDYVRNIYQTTQIPIVGICFGHQIIAQNLGDSPVCSIQGMLIPGRVLSVQGHPEFSQFIMNTILEARHGQKIFSDELYESGVQRA</sequence>
<name>A0A9P4YZA3_9HYPO</name>
<dbReference type="InterPro" id="IPR017926">
    <property type="entry name" value="GATASE"/>
</dbReference>
<dbReference type="PANTHER" id="PTHR42695:SF5">
    <property type="entry name" value="GLUTAMINE AMIDOTRANSFERASE YLR126C-RELATED"/>
    <property type="match status" value="1"/>
</dbReference>
<dbReference type="Proteomes" id="UP000749293">
    <property type="component" value="Unassembled WGS sequence"/>
</dbReference>
<evidence type="ECO:0000313" key="3">
    <source>
        <dbReference type="Proteomes" id="UP000749293"/>
    </source>
</evidence>
<protein>
    <submittedName>
        <fullName evidence="2">Glutamine amidotransferase class-I</fullName>
    </submittedName>
</protein>
<keyword evidence="3" id="KW-1185">Reference proteome</keyword>
<feature type="domain" description="Glutamine amidotransferase" evidence="1">
    <location>
        <begin position="44"/>
        <end position="123"/>
    </location>
</feature>
<dbReference type="InterPro" id="IPR029062">
    <property type="entry name" value="Class_I_gatase-like"/>
</dbReference>
<dbReference type="RefSeq" id="XP_035324478.1">
    <property type="nucleotide sequence ID" value="XM_035463054.1"/>
</dbReference>
<dbReference type="GeneID" id="55967302"/>
<evidence type="ECO:0000259" key="1">
    <source>
        <dbReference type="Pfam" id="PF00117"/>
    </source>
</evidence>
<dbReference type="PROSITE" id="PS51273">
    <property type="entry name" value="GATASE_TYPE_1"/>
    <property type="match status" value="1"/>
</dbReference>
<dbReference type="GO" id="GO:0005634">
    <property type="term" value="C:nucleus"/>
    <property type="evidence" value="ECO:0007669"/>
    <property type="project" value="TreeGrafter"/>
</dbReference>
<dbReference type="PANTHER" id="PTHR42695">
    <property type="entry name" value="GLUTAMINE AMIDOTRANSFERASE YLR126C-RELATED"/>
    <property type="match status" value="1"/>
</dbReference>
<dbReference type="Gene3D" id="3.40.50.880">
    <property type="match status" value="2"/>
</dbReference>
<comment type="caution">
    <text evidence="2">The sequence shown here is derived from an EMBL/GenBank/DDBJ whole genome shotgun (WGS) entry which is preliminary data.</text>
</comment>